<dbReference type="EMBL" id="VFMO01000001">
    <property type="protein sequence ID" value="TQJ13846.1"/>
    <property type="molecule type" value="Genomic_DNA"/>
</dbReference>
<evidence type="ECO:0000313" key="1">
    <source>
        <dbReference type="EMBL" id="TQJ13846.1"/>
    </source>
</evidence>
<dbReference type="RefSeq" id="WP_141927823.1">
    <property type="nucleotide sequence ID" value="NZ_BAABCI010000002.1"/>
</dbReference>
<comment type="caution">
    <text evidence="1">The sequence shown here is derived from an EMBL/GenBank/DDBJ whole genome shotgun (WGS) entry which is preliminary data.</text>
</comment>
<reference evidence="1 2" key="1">
    <citation type="submission" date="2019-06" db="EMBL/GenBank/DDBJ databases">
        <title>Sequencing the genomes of 1000 actinobacteria strains.</title>
        <authorList>
            <person name="Klenk H.-P."/>
        </authorList>
    </citation>
    <scope>NUCLEOTIDE SEQUENCE [LARGE SCALE GENOMIC DNA]</scope>
    <source>
        <strain evidence="1 2">DSM 19828</strain>
    </source>
</reference>
<keyword evidence="2" id="KW-1185">Reference proteome</keyword>
<dbReference type="AlphaFoldDB" id="A0A542EF08"/>
<proteinExistence type="predicted"/>
<name>A0A542EF08_9MICO</name>
<sequence>MPAQRITPIELRITEGSNDLYFSENSDLNDLMATTRPTWPRLPINAEGGFVLIALDCDGDFDQVVVAPPTGSDRSHTVEMMLSARDAAHEVYRALDYIGSGNEVPSLYNN</sequence>
<protein>
    <submittedName>
        <fullName evidence="1">Uncharacterized protein</fullName>
    </submittedName>
</protein>
<accession>A0A542EF08</accession>
<evidence type="ECO:0000313" key="2">
    <source>
        <dbReference type="Proteomes" id="UP000320806"/>
    </source>
</evidence>
<organism evidence="1 2">
    <name type="scientific">Yimella lutea</name>
    <dbReference type="NCBI Taxonomy" id="587872"/>
    <lineage>
        <taxon>Bacteria</taxon>
        <taxon>Bacillati</taxon>
        <taxon>Actinomycetota</taxon>
        <taxon>Actinomycetes</taxon>
        <taxon>Micrococcales</taxon>
        <taxon>Dermacoccaceae</taxon>
        <taxon>Yimella</taxon>
    </lineage>
</organism>
<dbReference type="Proteomes" id="UP000320806">
    <property type="component" value="Unassembled WGS sequence"/>
</dbReference>
<gene>
    <name evidence="1" type="ORF">FB459_1281</name>
</gene>